<proteinExistence type="inferred from homology"/>
<dbReference type="Pfam" id="PF03134">
    <property type="entry name" value="TB2_DP1_HVA22"/>
    <property type="match status" value="1"/>
</dbReference>
<keyword evidence="8" id="KW-1185">Reference proteome</keyword>
<dbReference type="PANTHER" id="PTHR12300:SF161">
    <property type="entry name" value="RECEPTOR EXPRESSION-ENHANCING PROTEIN"/>
    <property type="match status" value="1"/>
</dbReference>
<evidence type="ECO:0000256" key="3">
    <source>
        <dbReference type="ARBA" id="ARBA00022692"/>
    </source>
</evidence>
<dbReference type="Proteomes" id="UP000325440">
    <property type="component" value="Unassembled WGS sequence"/>
</dbReference>
<feature type="transmembrane region" description="Helical" evidence="6">
    <location>
        <begin position="121"/>
        <end position="144"/>
    </location>
</feature>
<dbReference type="GO" id="GO:0016020">
    <property type="term" value="C:membrane"/>
    <property type="evidence" value="ECO:0007669"/>
    <property type="project" value="UniProtKB-SubCell"/>
</dbReference>
<keyword evidence="5 6" id="KW-0472">Membrane</keyword>
<sequence>MNAEKVDMVTEVINDTLRDLLKPWNKPFRWVETRAGVSRYKQLLIMVIGVSFLLLFVWVKTAMVISNVIGFAFPAYMTIALMMLPRKPESYAKSSAVAINKWLVYWPAFVAIMIVEQHLGFILRFVPFYLLFKTLFLVWCTAPFKNGVAIQHTKQSPHLEKYYD</sequence>
<keyword evidence="4 6" id="KW-1133">Transmembrane helix</keyword>
<name>A0A5E4MCP7_9HEMI</name>
<gene>
    <name evidence="7" type="ORF">CINCED_3A008836</name>
</gene>
<dbReference type="EMBL" id="CABPRJ010000489">
    <property type="protein sequence ID" value="VVC29250.1"/>
    <property type="molecule type" value="Genomic_DNA"/>
</dbReference>
<feature type="transmembrane region" description="Helical" evidence="6">
    <location>
        <begin position="65"/>
        <end position="84"/>
    </location>
</feature>
<comment type="caution">
    <text evidence="6">Lacks conserved residue(s) required for the propagation of feature annotation.</text>
</comment>
<feature type="transmembrane region" description="Helical" evidence="6">
    <location>
        <begin position="96"/>
        <end position="115"/>
    </location>
</feature>
<keyword evidence="3 6" id="KW-0812">Transmembrane</keyword>
<protein>
    <recommendedName>
        <fullName evidence="6">Receptor expression-enhancing protein</fullName>
    </recommendedName>
</protein>
<accession>A0A5E4MCP7</accession>
<evidence type="ECO:0000256" key="2">
    <source>
        <dbReference type="ARBA" id="ARBA00008573"/>
    </source>
</evidence>
<dbReference type="PANTHER" id="PTHR12300">
    <property type="entry name" value="HVA22-LIKE PROTEINS"/>
    <property type="match status" value="1"/>
</dbReference>
<evidence type="ECO:0000313" key="7">
    <source>
        <dbReference type="EMBL" id="VVC29250.1"/>
    </source>
</evidence>
<evidence type="ECO:0000256" key="6">
    <source>
        <dbReference type="RuleBase" id="RU362006"/>
    </source>
</evidence>
<evidence type="ECO:0000256" key="4">
    <source>
        <dbReference type="ARBA" id="ARBA00022989"/>
    </source>
</evidence>
<reference evidence="7 8" key="1">
    <citation type="submission" date="2019-08" db="EMBL/GenBank/DDBJ databases">
        <authorList>
            <person name="Alioto T."/>
            <person name="Alioto T."/>
            <person name="Gomez Garrido J."/>
        </authorList>
    </citation>
    <scope>NUCLEOTIDE SEQUENCE [LARGE SCALE GENOMIC DNA]</scope>
</reference>
<evidence type="ECO:0000256" key="5">
    <source>
        <dbReference type="ARBA" id="ARBA00023136"/>
    </source>
</evidence>
<comment type="similarity">
    <text evidence="2 6">Belongs to the DP1 family.</text>
</comment>
<feature type="transmembrane region" description="Helical" evidence="6">
    <location>
        <begin position="43"/>
        <end position="59"/>
    </location>
</feature>
<organism evidence="7 8">
    <name type="scientific">Cinara cedri</name>
    <dbReference type="NCBI Taxonomy" id="506608"/>
    <lineage>
        <taxon>Eukaryota</taxon>
        <taxon>Metazoa</taxon>
        <taxon>Ecdysozoa</taxon>
        <taxon>Arthropoda</taxon>
        <taxon>Hexapoda</taxon>
        <taxon>Insecta</taxon>
        <taxon>Pterygota</taxon>
        <taxon>Neoptera</taxon>
        <taxon>Paraneoptera</taxon>
        <taxon>Hemiptera</taxon>
        <taxon>Sternorrhyncha</taxon>
        <taxon>Aphidomorpha</taxon>
        <taxon>Aphidoidea</taxon>
        <taxon>Aphididae</taxon>
        <taxon>Lachninae</taxon>
        <taxon>Cinara</taxon>
    </lineage>
</organism>
<dbReference type="OrthoDB" id="10009287at2759"/>
<dbReference type="InterPro" id="IPR004345">
    <property type="entry name" value="TB2_DP1_HVA22"/>
</dbReference>
<evidence type="ECO:0000256" key="1">
    <source>
        <dbReference type="ARBA" id="ARBA00004141"/>
    </source>
</evidence>
<dbReference type="AlphaFoldDB" id="A0A5E4MCP7"/>
<comment type="subcellular location">
    <subcellularLocation>
        <location evidence="1 6">Membrane</location>
        <topology evidence="1 6">Multi-pass membrane protein</topology>
    </subcellularLocation>
</comment>
<evidence type="ECO:0000313" key="8">
    <source>
        <dbReference type="Proteomes" id="UP000325440"/>
    </source>
</evidence>